<evidence type="ECO:0000256" key="12">
    <source>
        <dbReference type="SAM" id="MobiDB-lite"/>
    </source>
</evidence>
<gene>
    <name evidence="15" type="ORF">RCOM_1320860</name>
</gene>
<dbReference type="STRING" id="3988.B9SI54"/>
<dbReference type="NCBIfam" id="TIGR01614">
    <property type="entry name" value="PME_inhib"/>
    <property type="match status" value="1"/>
</dbReference>
<dbReference type="Gene3D" id="2.160.20.10">
    <property type="entry name" value="Single-stranded right-handed beta-helix, Pectin lyase-like"/>
    <property type="match status" value="1"/>
</dbReference>
<evidence type="ECO:0000259" key="14">
    <source>
        <dbReference type="SMART" id="SM00856"/>
    </source>
</evidence>
<dbReference type="SMART" id="SM00856">
    <property type="entry name" value="PMEI"/>
    <property type="match status" value="1"/>
</dbReference>
<evidence type="ECO:0000313" key="16">
    <source>
        <dbReference type="Proteomes" id="UP000008311"/>
    </source>
</evidence>
<evidence type="ECO:0000256" key="11">
    <source>
        <dbReference type="RuleBase" id="RU000589"/>
    </source>
</evidence>
<evidence type="ECO:0000256" key="6">
    <source>
        <dbReference type="ARBA" id="ARBA00022512"/>
    </source>
</evidence>
<dbReference type="SUPFAM" id="SSF51126">
    <property type="entry name" value="Pectin lyase-like"/>
    <property type="match status" value="1"/>
</dbReference>
<name>B9SI54_RICCO</name>
<dbReference type="InterPro" id="IPR012334">
    <property type="entry name" value="Pectin_lyas_fold"/>
</dbReference>
<dbReference type="OrthoDB" id="848956at2759"/>
<dbReference type="EC" id="3.1.1.11" evidence="5 11"/>
<evidence type="ECO:0000256" key="8">
    <source>
        <dbReference type="ARBA" id="ARBA00022801"/>
    </source>
</evidence>
<dbReference type="PANTHER" id="PTHR31707">
    <property type="entry name" value="PECTINESTERASE"/>
    <property type="match status" value="1"/>
</dbReference>
<evidence type="ECO:0000313" key="15">
    <source>
        <dbReference type="EMBL" id="EEF36656.1"/>
    </source>
</evidence>
<feature type="compositionally biased region" description="Pro residues" evidence="12">
    <location>
        <begin position="43"/>
        <end position="54"/>
    </location>
</feature>
<proteinExistence type="inferred from homology"/>
<comment type="catalytic activity">
    <reaction evidence="11">
        <text>[(1-&gt;4)-alpha-D-galacturonosyl methyl ester](n) + n H2O = [(1-&gt;4)-alpha-D-galacturonosyl](n) + n methanol + n H(+)</text>
        <dbReference type="Rhea" id="RHEA:22380"/>
        <dbReference type="Rhea" id="RHEA-COMP:14570"/>
        <dbReference type="Rhea" id="RHEA-COMP:14573"/>
        <dbReference type="ChEBI" id="CHEBI:15377"/>
        <dbReference type="ChEBI" id="CHEBI:15378"/>
        <dbReference type="ChEBI" id="CHEBI:17790"/>
        <dbReference type="ChEBI" id="CHEBI:140522"/>
        <dbReference type="ChEBI" id="CHEBI:140523"/>
        <dbReference type="EC" id="3.1.1.11"/>
    </reaction>
</comment>
<keyword evidence="7 11" id="KW-0964">Secreted</keyword>
<dbReference type="InterPro" id="IPR035513">
    <property type="entry name" value="Invertase/methylesterase_inhib"/>
</dbReference>
<dbReference type="Gene3D" id="1.20.140.40">
    <property type="entry name" value="Invertase/pectin methylesterase inhibitor family protein"/>
    <property type="match status" value="1"/>
</dbReference>
<dbReference type="GO" id="GO:0045490">
    <property type="term" value="P:pectin catabolic process"/>
    <property type="evidence" value="ECO:0007669"/>
    <property type="project" value="UniProtKB-UniRule"/>
</dbReference>
<sequence>MDFEDGNGKIGNLIVLAFSFIVVAVVIVAFAATYRPYPPGPTFHLSPPPGPPNSPLNSSKSSRKALVPTLPTLDSICMQTDYVSTCRSSLGSVSNGKNLTVKEYLEVAINEAIQDVNEVKELSKQLAASTRTLSDRQALNDCDELLSLGLYELKAAFGVVSNNSELYKQSADVKNWLSAVLAYQEACRDGFKDKKIELTVDNALQNPKQKTSNALAIVDSHLKNPTSPGIISRSLISKDYPLWFSAMNRNLFEGYSNGILQSDAVVAADGSGQFKTIGEALNSYKLNTKGWYVIYVKAGVYNEHVFISRILTNVYMYGDGIDRTIISGSKHTMDGLPAYRTATVAVLGDGFVCKSMTIQNSATSDKETVALRVQADKAAIFKCKIEGSERSLYALAHRQFYRECIITGMKDIIYGDSTIIIQKSSIIVRKSGIPRKFKLVTAQGRTERTETTGFVLHDCTIVQEEEESGKTPTYLGRPGGRYARTIILQSYIGNGIDPEGWIIGFSSREKEIMFFAEFENHGPGADRKRAKLEGYQVITSKSEAVKFTPIHFIQGDLWLPQTGVPFGANLL</sequence>
<dbReference type="InterPro" id="IPR006501">
    <property type="entry name" value="Pectinesterase_inhib_dom"/>
</dbReference>
<dbReference type="AlphaFoldDB" id="B9SI54"/>
<dbReference type="InterPro" id="IPR011050">
    <property type="entry name" value="Pectin_lyase_fold/virulence"/>
</dbReference>
<evidence type="ECO:0000256" key="13">
    <source>
        <dbReference type="SAM" id="Phobius"/>
    </source>
</evidence>
<feature type="transmembrane region" description="Helical" evidence="13">
    <location>
        <begin position="12"/>
        <end position="34"/>
    </location>
</feature>
<dbReference type="Pfam" id="PF01095">
    <property type="entry name" value="Pectinesterase"/>
    <property type="match status" value="1"/>
</dbReference>
<evidence type="ECO:0000256" key="10">
    <source>
        <dbReference type="ARBA" id="ARBA00023316"/>
    </source>
</evidence>
<comment type="function">
    <text evidence="11">Acts in the modification of cell walls via demethylesterification of cell wall pectin.</text>
</comment>
<dbReference type="EMBL" id="EQ973969">
    <property type="protein sequence ID" value="EEF36656.1"/>
    <property type="molecule type" value="Genomic_DNA"/>
</dbReference>
<keyword evidence="13" id="KW-0472">Membrane</keyword>
<keyword evidence="13" id="KW-1133">Transmembrane helix</keyword>
<keyword evidence="16" id="KW-1185">Reference proteome</keyword>
<feature type="region of interest" description="Disordered" evidence="12">
    <location>
        <begin position="43"/>
        <end position="62"/>
    </location>
</feature>
<evidence type="ECO:0000256" key="4">
    <source>
        <dbReference type="ARBA" id="ARBA00007786"/>
    </source>
</evidence>
<reference evidence="16" key="1">
    <citation type="journal article" date="2010" name="Nat. Biotechnol.">
        <title>Draft genome sequence of the oilseed species Ricinus communis.</title>
        <authorList>
            <person name="Chan A.P."/>
            <person name="Crabtree J."/>
            <person name="Zhao Q."/>
            <person name="Lorenzi H."/>
            <person name="Orvis J."/>
            <person name="Puiu D."/>
            <person name="Melake-Berhan A."/>
            <person name="Jones K.M."/>
            <person name="Redman J."/>
            <person name="Chen G."/>
            <person name="Cahoon E.B."/>
            <person name="Gedil M."/>
            <person name="Stanke M."/>
            <person name="Haas B.J."/>
            <person name="Wortman J.R."/>
            <person name="Fraser-Liggett C.M."/>
            <person name="Ravel J."/>
            <person name="Rabinowicz P.D."/>
        </authorList>
    </citation>
    <scope>NUCLEOTIDE SEQUENCE [LARGE SCALE GENOMIC DNA]</scope>
    <source>
        <strain evidence="16">cv. Hale</strain>
    </source>
</reference>
<dbReference type="CDD" id="cd15798">
    <property type="entry name" value="PMEI-like_3"/>
    <property type="match status" value="1"/>
</dbReference>
<dbReference type="UniPathway" id="UPA00545">
    <property type="reaction ID" value="UER00823"/>
</dbReference>
<comment type="similarity">
    <text evidence="4">In the C-terminal section; belongs to the pectinesterase family.</text>
</comment>
<comment type="similarity">
    <text evidence="3">In the N-terminal section; belongs to the PMEI family.</text>
</comment>
<dbReference type="GO" id="GO:0046910">
    <property type="term" value="F:pectinesterase inhibitor activity"/>
    <property type="evidence" value="ECO:0000318"/>
    <property type="project" value="GO_Central"/>
</dbReference>
<comment type="subcellular location">
    <subcellularLocation>
        <location evidence="1 11">Secreted</location>
        <location evidence="1 11">Cell wall</location>
    </subcellularLocation>
</comment>
<keyword evidence="10 11" id="KW-0961">Cell wall biogenesis/degradation</keyword>
<evidence type="ECO:0000256" key="9">
    <source>
        <dbReference type="ARBA" id="ARBA00023085"/>
    </source>
</evidence>
<dbReference type="PROSITE" id="PS00800">
    <property type="entry name" value="PECTINESTERASE_1"/>
    <property type="match status" value="1"/>
</dbReference>
<evidence type="ECO:0000256" key="5">
    <source>
        <dbReference type="ARBA" id="ARBA00013229"/>
    </source>
</evidence>
<evidence type="ECO:0000256" key="3">
    <source>
        <dbReference type="ARBA" id="ARBA00006027"/>
    </source>
</evidence>
<accession>B9SI54</accession>
<dbReference type="SUPFAM" id="SSF101148">
    <property type="entry name" value="Plant invertase/pectin methylesterase inhibitor"/>
    <property type="match status" value="1"/>
</dbReference>
<dbReference type="GO" id="GO:0042545">
    <property type="term" value="P:cell wall modification"/>
    <property type="evidence" value="ECO:0007669"/>
    <property type="project" value="UniProtKB-UniRule"/>
</dbReference>
<dbReference type="InParanoid" id="B9SI54"/>
<organism evidence="15 16">
    <name type="scientific">Ricinus communis</name>
    <name type="common">Castor bean</name>
    <dbReference type="NCBI Taxonomy" id="3988"/>
    <lineage>
        <taxon>Eukaryota</taxon>
        <taxon>Viridiplantae</taxon>
        <taxon>Streptophyta</taxon>
        <taxon>Embryophyta</taxon>
        <taxon>Tracheophyta</taxon>
        <taxon>Spermatophyta</taxon>
        <taxon>Magnoliopsida</taxon>
        <taxon>eudicotyledons</taxon>
        <taxon>Gunneridae</taxon>
        <taxon>Pentapetalae</taxon>
        <taxon>rosids</taxon>
        <taxon>fabids</taxon>
        <taxon>Malpighiales</taxon>
        <taxon>Euphorbiaceae</taxon>
        <taxon>Acalyphoideae</taxon>
        <taxon>Acalypheae</taxon>
        <taxon>Ricinus</taxon>
    </lineage>
</organism>
<dbReference type="GO" id="GO:0030599">
    <property type="term" value="F:pectinesterase activity"/>
    <property type="evidence" value="ECO:0000318"/>
    <property type="project" value="GO_Central"/>
</dbReference>
<dbReference type="Pfam" id="PF04043">
    <property type="entry name" value="PMEI"/>
    <property type="match status" value="1"/>
</dbReference>
<dbReference type="InterPro" id="IPR000070">
    <property type="entry name" value="Pectinesterase_cat"/>
</dbReference>
<protein>
    <recommendedName>
        <fullName evidence="5 11">Pectinesterase</fullName>
        <ecNumber evidence="5 11">3.1.1.11</ecNumber>
    </recommendedName>
</protein>
<dbReference type="Proteomes" id="UP000008311">
    <property type="component" value="Unassembled WGS sequence"/>
</dbReference>
<keyword evidence="8 11" id="KW-0378">Hydrolase</keyword>
<dbReference type="eggNOG" id="ENOG502QQVX">
    <property type="taxonomic scope" value="Eukaryota"/>
</dbReference>
<dbReference type="InterPro" id="IPR018040">
    <property type="entry name" value="Pectinesterase_Tyr_AS"/>
</dbReference>
<keyword evidence="9 11" id="KW-0063">Aspartyl esterase</keyword>
<dbReference type="FunFam" id="2.160.20.10:FF:000029">
    <property type="entry name" value="Pectinesterase 4"/>
    <property type="match status" value="1"/>
</dbReference>
<dbReference type="OMA" id="FREYNNR"/>
<feature type="domain" description="Pectinesterase inhibitor" evidence="14">
    <location>
        <begin position="68"/>
        <end position="217"/>
    </location>
</feature>
<keyword evidence="13" id="KW-0812">Transmembrane</keyword>
<keyword evidence="6 11" id="KW-0134">Cell wall</keyword>
<evidence type="ECO:0000256" key="2">
    <source>
        <dbReference type="ARBA" id="ARBA00005184"/>
    </source>
</evidence>
<comment type="pathway">
    <text evidence="2 11">Glycan metabolism; pectin degradation; 2-dehydro-3-deoxy-D-gluconate from pectin: step 1/5.</text>
</comment>
<evidence type="ECO:0000256" key="1">
    <source>
        <dbReference type="ARBA" id="ARBA00004191"/>
    </source>
</evidence>
<evidence type="ECO:0000256" key="7">
    <source>
        <dbReference type="ARBA" id="ARBA00022525"/>
    </source>
</evidence>